<sequence length="92" mass="10290">MYMSLDHRQVLDCDSRGAVVTLPGPANENSGCATTVTPARCCRTARVQYLQVQVASAELAGHGDDRFENAMQLYCHIFQRYVCPFHRLVINT</sequence>
<organism evidence="1 2">
    <name type="scientific">Panicum virgatum</name>
    <name type="common">Blackwell switchgrass</name>
    <dbReference type="NCBI Taxonomy" id="38727"/>
    <lineage>
        <taxon>Eukaryota</taxon>
        <taxon>Viridiplantae</taxon>
        <taxon>Streptophyta</taxon>
        <taxon>Embryophyta</taxon>
        <taxon>Tracheophyta</taxon>
        <taxon>Spermatophyta</taxon>
        <taxon>Magnoliopsida</taxon>
        <taxon>Liliopsida</taxon>
        <taxon>Poales</taxon>
        <taxon>Poaceae</taxon>
        <taxon>PACMAD clade</taxon>
        <taxon>Panicoideae</taxon>
        <taxon>Panicodae</taxon>
        <taxon>Paniceae</taxon>
        <taxon>Panicinae</taxon>
        <taxon>Panicum</taxon>
        <taxon>Panicum sect. Hiantes</taxon>
    </lineage>
</organism>
<evidence type="ECO:0000313" key="2">
    <source>
        <dbReference type="Proteomes" id="UP000823388"/>
    </source>
</evidence>
<keyword evidence="2" id="KW-1185">Reference proteome</keyword>
<name>A0A8T0QYT9_PANVG</name>
<comment type="caution">
    <text evidence="1">The sequence shown here is derived from an EMBL/GenBank/DDBJ whole genome shotgun (WGS) entry which is preliminary data.</text>
</comment>
<dbReference type="AlphaFoldDB" id="A0A8T0QYT9"/>
<protein>
    <submittedName>
        <fullName evidence="1">Uncharacterized protein</fullName>
    </submittedName>
</protein>
<proteinExistence type="predicted"/>
<evidence type="ECO:0000313" key="1">
    <source>
        <dbReference type="EMBL" id="KAG2578108.1"/>
    </source>
</evidence>
<reference evidence="1" key="1">
    <citation type="submission" date="2020-05" db="EMBL/GenBank/DDBJ databases">
        <title>WGS assembly of Panicum virgatum.</title>
        <authorList>
            <person name="Lovell J.T."/>
            <person name="Jenkins J."/>
            <person name="Shu S."/>
            <person name="Juenger T.E."/>
            <person name="Schmutz J."/>
        </authorList>
    </citation>
    <scope>NUCLEOTIDE SEQUENCE</scope>
    <source>
        <strain evidence="1">AP13</strain>
    </source>
</reference>
<gene>
    <name evidence="1" type="ORF">PVAP13_6NG157303</name>
</gene>
<accession>A0A8T0QYT9</accession>
<dbReference type="EMBL" id="CM029048">
    <property type="protein sequence ID" value="KAG2578108.1"/>
    <property type="molecule type" value="Genomic_DNA"/>
</dbReference>
<dbReference type="Proteomes" id="UP000823388">
    <property type="component" value="Chromosome 6N"/>
</dbReference>